<feature type="domain" description="Cation-transporting P-type ATPase N-terminal" evidence="14">
    <location>
        <begin position="9"/>
        <end position="82"/>
    </location>
</feature>
<evidence type="ECO:0000256" key="7">
    <source>
        <dbReference type="ARBA" id="ARBA00022741"/>
    </source>
</evidence>
<dbReference type="SUPFAM" id="SSF81665">
    <property type="entry name" value="Calcium ATPase, transmembrane domain M"/>
    <property type="match status" value="1"/>
</dbReference>
<evidence type="ECO:0000256" key="10">
    <source>
        <dbReference type="ARBA" id="ARBA00022967"/>
    </source>
</evidence>
<keyword evidence="8" id="KW-0106">Calcium</keyword>
<dbReference type="InterPro" id="IPR023299">
    <property type="entry name" value="ATPase_P-typ_cyto_dom_N"/>
</dbReference>
<keyword evidence="5 13" id="KW-0812">Transmembrane</keyword>
<dbReference type="KEGG" id="mehf:MmiHf6_01120"/>
<evidence type="ECO:0000256" key="12">
    <source>
        <dbReference type="ARBA" id="ARBA00023136"/>
    </source>
</evidence>
<dbReference type="GO" id="GO:1902600">
    <property type="term" value="P:proton transmembrane transport"/>
    <property type="evidence" value="ECO:0007669"/>
    <property type="project" value="TreeGrafter"/>
</dbReference>
<dbReference type="InterPro" id="IPR018303">
    <property type="entry name" value="ATPase_P-typ_P_site"/>
</dbReference>
<dbReference type="GO" id="GO:0005388">
    <property type="term" value="F:P-type calcium transporter activity"/>
    <property type="evidence" value="ECO:0007669"/>
    <property type="project" value="UniProtKB-EC"/>
</dbReference>
<keyword evidence="9" id="KW-0067">ATP-binding</keyword>
<dbReference type="InterPro" id="IPR006408">
    <property type="entry name" value="P-type_ATPase_IIB"/>
</dbReference>
<dbReference type="GO" id="GO:0005886">
    <property type="term" value="C:plasma membrane"/>
    <property type="evidence" value="ECO:0007669"/>
    <property type="project" value="UniProtKB-SubCell"/>
</dbReference>
<dbReference type="GO" id="GO:0140352">
    <property type="term" value="P:export from cell"/>
    <property type="evidence" value="ECO:0007669"/>
    <property type="project" value="UniProtKB-ARBA"/>
</dbReference>
<keyword evidence="6" id="KW-0479">Metal-binding</keyword>
<dbReference type="GO" id="GO:0046872">
    <property type="term" value="F:metal ion binding"/>
    <property type="evidence" value="ECO:0007669"/>
    <property type="project" value="UniProtKB-KW"/>
</dbReference>
<evidence type="ECO:0000256" key="9">
    <source>
        <dbReference type="ARBA" id="ARBA00022840"/>
    </source>
</evidence>
<feature type="transmembrane region" description="Helical" evidence="13">
    <location>
        <begin position="799"/>
        <end position="817"/>
    </location>
</feature>
<dbReference type="SUPFAM" id="SSF56784">
    <property type="entry name" value="HAD-like"/>
    <property type="match status" value="1"/>
</dbReference>
<dbReference type="Pfam" id="PF00690">
    <property type="entry name" value="Cation_ATPase_N"/>
    <property type="match status" value="1"/>
</dbReference>
<dbReference type="Pfam" id="PF00122">
    <property type="entry name" value="E1-E2_ATPase"/>
    <property type="match status" value="1"/>
</dbReference>
<feature type="transmembrane region" description="Helical" evidence="13">
    <location>
        <begin position="258"/>
        <end position="278"/>
    </location>
</feature>
<dbReference type="PRINTS" id="PR00119">
    <property type="entry name" value="CATATPASE"/>
</dbReference>
<keyword evidence="11 13" id="KW-1133">Transmembrane helix</keyword>
<sequence length="907" mass="98933">MNEEKTVADWCSVTSDETCRILQTNPQGLSNEEAERRLKENGPNKLEEKGKKSVISIFLSQFKDLMIWVLIAAALITAYVSHMEGELPIDTIIISIVVILNAALGTAQEYKAEASLEALKKMAAPNARVLRNGAVKMIPAADLVVGDIVVLEAGDSIPADIRITEANSLKIEESALTGESRAVDKSTDSIQSADGKKISLGDRENMAFMGTNIVYGRGSGVVIATGMNTEIGKIAGKLSETKKEITPLQKKLNQISKYISILVIIIAVAVFAIGYFTGQDTMQMFLTAVSLAVAAIPEGMVAAVTIVLALGMSRMAKKGALVRRLPAVETLGSTQVICSDKTGTLTQNKMTVKKMWVFKEIEDPNSEELIPLTEAFAECNDSRIDENGKPAGDPTENAFLDYVLENGLKTTEELKNRKRAAEIPFESDRKRSTVAVAKDDEIRNSGIENSAAGAGSNSYRIYVKGAAESIVYRSVSAFKDGKIVPMTDDMRKIILTANEEMAEKALRVLAFAYKDVDSVSDVDFEHMEEVENDLIFCGMSGMIDPARPEVKETIQVCRKAGIIPVMITGDHKTTAVAIANDLGLLDDDRIAIMGADLEEMDDAEFDEKITQIGVYARVSPEHKVRIVDAWQKRGKIVAMTGDGVNDAPALKSADIGVGMGITGTDVAKGTADMVLTDDNFATIVIAVKEGRGIFDNIHKTVSFLLSSNIGEVIAILAATVMGFTLLSPIHILWVNLVTDTFPALALGVEPPEEDIMERQPRDQKIPFLTGSQWFNIFLIGLVGAILTLTAYFIGSRTSAQTGITMAFMTLGLIQLFAALGFQSERQSIFKIHPKQHPYLWLAFFGSAALQVVIVFVPFLRDIFGLTALTITEWALILVLCFVMLLFIEFRKAIFRYMHNKKHEAQTV</sequence>
<feature type="transmembrane region" description="Helical" evidence="13">
    <location>
        <begin position="284"/>
        <end position="310"/>
    </location>
</feature>
<dbReference type="InterPro" id="IPR006068">
    <property type="entry name" value="ATPase_P-typ_cation-transptr_C"/>
</dbReference>
<dbReference type="InterPro" id="IPR050510">
    <property type="entry name" value="Cation_transp_ATPase_P-type"/>
</dbReference>
<dbReference type="InterPro" id="IPR044492">
    <property type="entry name" value="P_typ_ATPase_HD_dom"/>
</dbReference>
<dbReference type="GO" id="GO:0005524">
    <property type="term" value="F:ATP binding"/>
    <property type="evidence" value="ECO:0007669"/>
    <property type="project" value="UniProtKB-KW"/>
</dbReference>
<dbReference type="SFLD" id="SFLDF00027">
    <property type="entry name" value="p-type_atpase"/>
    <property type="match status" value="1"/>
</dbReference>
<dbReference type="Gene3D" id="2.70.150.10">
    <property type="entry name" value="Calcium-transporting ATPase, cytoplasmic transduction domain A"/>
    <property type="match status" value="1"/>
</dbReference>
<dbReference type="Pfam" id="PF13246">
    <property type="entry name" value="Cation_ATPase"/>
    <property type="match status" value="1"/>
</dbReference>
<dbReference type="SFLD" id="SFLDS00003">
    <property type="entry name" value="Haloacid_Dehalogenase"/>
    <property type="match status" value="1"/>
</dbReference>
<evidence type="ECO:0000313" key="16">
    <source>
        <dbReference type="Proteomes" id="UP001302978"/>
    </source>
</evidence>
<evidence type="ECO:0000256" key="4">
    <source>
        <dbReference type="ARBA" id="ARBA00022568"/>
    </source>
</evidence>
<keyword evidence="16" id="KW-1185">Reference proteome</keyword>
<dbReference type="InterPro" id="IPR059000">
    <property type="entry name" value="ATPase_P-type_domA"/>
</dbReference>
<dbReference type="PRINTS" id="PR00120">
    <property type="entry name" value="HATPASE"/>
</dbReference>
<organism evidence="15 16">
    <name type="scientific">Methanimicrococcus hongohii</name>
    <dbReference type="NCBI Taxonomy" id="3028295"/>
    <lineage>
        <taxon>Archaea</taxon>
        <taxon>Methanobacteriati</taxon>
        <taxon>Methanobacteriota</taxon>
        <taxon>Stenosarchaea group</taxon>
        <taxon>Methanomicrobia</taxon>
        <taxon>Methanosarcinales</taxon>
        <taxon>Methanosarcinaceae</taxon>
        <taxon>Methanimicrococcus</taxon>
    </lineage>
</organism>
<dbReference type="NCBIfam" id="TIGR01494">
    <property type="entry name" value="ATPase_P-type"/>
    <property type="match status" value="3"/>
</dbReference>
<feature type="transmembrane region" description="Helical" evidence="13">
    <location>
        <begin position="838"/>
        <end position="859"/>
    </location>
</feature>
<dbReference type="InterPro" id="IPR004014">
    <property type="entry name" value="ATPase_P-typ_cation-transptr_N"/>
</dbReference>
<evidence type="ECO:0000256" key="2">
    <source>
        <dbReference type="ARBA" id="ARBA00012790"/>
    </source>
</evidence>
<dbReference type="CDD" id="cd02089">
    <property type="entry name" value="P-type_ATPase_Ca_prok"/>
    <property type="match status" value="1"/>
</dbReference>
<keyword evidence="10" id="KW-1278">Translocase</keyword>
<dbReference type="FunFam" id="3.40.50.1000:FF:000028">
    <property type="entry name" value="Calcium-transporting P-type ATPase, putative"/>
    <property type="match status" value="1"/>
</dbReference>
<dbReference type="GeneID" id="85194540"/>
<dbReference type="AlphaFoldDB" id="A0AA96UY96"/>
<dbReference type="InterPro" id="IPR036412">
    <property type="entry name" value="HAD-like_sf"/>
</dbReference>
<dbReference type="Gene3D" id="1.20.1110.10">
    <property type="entry name" value="Calcium-transporting ATPase, transmembrane domain"/>
    <property type="match status" value="1"/>
</dbReference>
<dbReference type="Pfam" id="PF00689">
    <property type="entry name" value="Cation_ATPase_C"/>
    <property type="match status" value="1"/>
</dbReference>
<dbReference type="PROSITE" id="PS00154">
    <property type="entry name" value="ATPASE_E1_E2"/>
    <property type="match status" value="1"/>
</dbReference>
<evidence type="ECO:0000256" key="6">
    <source>
        <dbReference type="ARBA" id="ARBA00022723"/>
    </source>
</evidence>
<dbReference type="FunFam" id="2.70.150.10:FF:000016">
    <property type="entry name" value="Calcium-transporting P-type ATPase putative"/>
    <property type="match status" value="1"/>
</dbReference>
<protein>
    <recommendedName>
        <fullName evidence="2">P-type Ca(2+) transporter</fullName>
        <ecNumber evidence="2">7.2.2.10</ecNumber>
    </recommendedName>
</protein>
<evidence type="ECO:0000256" key="1">
    <source>
        <dbReference type="ARBA" id="ARBA00004651"/>
    </source>
</evidence>
<keyword evidence="12 13" id="KW-0472">Membrane</keyword>
<dbReference type="NCBIfam" id="TIGR01517">
    <property type="entry name" value="ATPase-IIB_Ca"/>
    <property type="match status" value="1"/>
</dbReference>
<keyword evidence="4" id="KW-0813">Transport</keyword>
<dbReference type="EMBL" id="CP131059">
    <property type="protein sequence ID" value="WNY22827.1"/>
    <property type="molecule type" value="Genomic_DNA"/>
</dbReference>
<evidence type="ECO:0000256" key="11">
    <source>
        <dbReference type="ARBA" id="ARBA00022989"/>
    </source>
</evidence>
<dbReference type="PANTHER" id="PTHR43294">
    <property type="entry name" value="SODIUM/POTASSIUM-TRANSPORTING ATPASE SUBUNIT ALPHA"/>
    <property type="match status" value="1"/>
</dbReference>
<dbReference type="Gene3D" id="3.40.1110.10">
    <property type="entry name" value="Calcium-transporting ATPase, cytoplasmic domain N"/>
    <property type="match status" value="1"/>
</dbReference>
<dbReference type="InterPro" id="IPR001757">
    <property type="entry name" value="P_typ_ATPase"/>
</dbReference>
<proteinExistence type="predicted"/>
<dbReference type="Gene3D" id="3.40.50.1000">
    <property type="entry name" value="HAD superfamily/HAD-like"/>
    <property type="match status" value="1"/>
</dbReference>
<dbReference type="Proteomes" id="UP001302978">
    <property type="component" value="Chromosome"/>
</dbReference>
<dbReference type="FunFam" id="3.40.50.1000:FF:000001">
    <property type="entry name" value="Phospholipid-transporting ATPase IC"/>
    <property type="match status" value="1"/>
</dbReference>
<evidence type="ECO:0000256" key="3">
    <source>
        <dbReference type="ARBA" id="ARBA00022475"/>
    </source>
</evidence>
<reference evidence="15 16" key="1">
    <citation type="submission" date="2023-07" db="EMBL/GenBank/DDBJ databases">
        <title>Closed genoem sequence of Methanomicrococcus sp. Hf6.</title>
        <authorList>
            <person name="Poehlein A."/>
            <person name="Protasov E."/>
            <person name="Platt K."/>
            <person name="Reeh H."/>
            <person name="Daniel R."/>
            <person name="Brune A."/>
        </authorList>
    </citation>
    <scope>NUCLEOTIDE SEQUENCE [LARGE SCALE GENOMIC DNA]</scope>
    <source>
        <strain evidence="15 16">Hf6</strain>
    </source>
</reference>
<name>A0AA96UY96_9EURY</name>
<dbReference type="EC" id="7.2.2.10" evidence="2"/>
<keyword evidence="4" id="KW-0109">Calcium transport</keyword>
<feature type="transmembrane region" description="Helical" evidence="13">
    <location>
        <begin position="65"/>
        <end position="81"/>
    </location>
</feature>
<dbReference type="GO" id="GO:0016887">
    <property type="term" value="F:ATP hydrolysis activity"/>
    <property type="evidence" value="ECO:0007669"/>
    <property type="project" value="InterPro"/>
</dbReference>
<evidence type="ECO:0000313" key="15">
    <source>
        <dbReference type="EMBL" id="WNY22827.1"/>
    </source>
</evidence>
<dbReference type="SMART" id="SM00831">
    <property type="entry name" value="Cation_ATPase_N"/>
    <property type="match status" value="1"/>
</dbReference>
<keyword evidence="3" id="KW-1003">Cell membrane</keyword>
<dbReference type="SFLD" id="SFLDG00002">
    <property type="entry name" value="C1.7:_P-type_atpase_like"/>
    <property type="match status" value="1"/>
</dbReference>
<dbReference type="InterPro" id="IPR023298">
    <property type="entry name" value="ATPase_P-typ_TM_dom_sf"/>
</dbReference>
<feature type="transmembrane region" description="Helical" evidence="13">
    <location>
        <begin position="865"/>
        <end position="887"/>
    </location>
</feature>
<dbReference type="InterPro" id="IPR023214">
    <property type="entry name" value="HAD_sf"/>
</dbReference>
<feature type="transmembrane region" description="Helical" evidence="13">
    <location>
        <begin position="773"/>
        <end position="793"/>
    </location>
</feature>
<evidence type="ECO:0000256" key="8">
    <source>
        <dbReference type="ARBA" id="ARBA00022837"/>
    </source>
</evidence>
<dbReference type="SUPFAM" id="SSF81660">
    <property type="entry name" value="Metal cation-transporting ATPase, ATP-binding domain N"/>
    <property type="match status" value="1"/>
</dbReference>
<feature type="transmembrane region" description="Helical" evidence="13">
    <location>
        <begin position="87"/>
        <end position="107"/>
    </location>
</feature>
<keyword evidence="7" id="KW-0547">Nucleotide-binding</keyword>
<dbReference type="RefSeq" id="WP_316557791.1">
    <property type="nucleotide sequence ID" value="NZ_CP131059.1"/>
</dbReference>
<dbReference type="InterPro" id="IPR008250">
    <property type="entry name" value="ATPase_P-typ_transduc_dom_A_sf"/>
</dbReference>
<evidence type="ECO:0000256" key="13">
    <source>
        <dbReference type="SAM" id="Phobius"/>
    </source>
</evidence>
<keyword evidence="4" id="KW-0406">Ion transport</keyword>
<gene>
    <name evidence="15" type="ORF">MmiHf6_01120</name>
</gene>
<accession>A0AA96UY96</accession>
<comment type="subcellular location">
    <subcellularLocation>
        <location evidence="1">Cell membrane</location>
        <topology evidence="1">Multi-pass membrane protein</topology>
    </subcellularLocation>
</comment>
<dbReference type="PANTHER" id="PTHR43294:SF21">
    <property type="entry name" value="CATION TRANSPORTING ATPASE"/>
    <property type="match status" value="1"/>
</dbReference>
<dbReference type="SUPFAM" id="SSF81653">
    <property type="entry name" value="Calcium ATPase, transduction domain A"/>
    <property type="match status" value="1"/>
</dbReference>
<evidence type="ECO:0000259" key="14">
    <source>
        <dbReference type="SMART" id="SM00831"/>
    </source>
</evidence>
<feature type="transmembrane region" description="Helical" evidence="13">
    <location>
        <begin position="701"/>
        <end position="723"/>
    </location>
</feature>
<evidence type="ECO:0000256" key="5">
    <source>
        <dbReference type="ARBA" id="ARBA00022692"/>
    </source>
</evidence>